<evidence type="ECO:0000313" key="2">
    <source>
        <dbReference type="Proteomes" id="UP000231464"/>
    </source>
</evidence>
<dbReference type="Proteomes" id="UP000231464">
    <property type="component" value="Unassembled WGS sequence"/>
</dbReference>
<protein>
    <recommendedName>
        <fullName evidence="3">Sucrose phosphatase-like domain-containing protein</fullName>
    </recommendedName>
</protein>
<comment type="caution">
    <text evidence="1">The sequence shown here is derived from an EMBL/GenBank/DDBJ whole genome shotgun (WGS) entry which is preliminary data.</text>
</comment>
<dbReference type="InterPro" id="IPR023214">
    <property type="entry name" value="HAD_sf"/>
</dbReference>
<organism evidence="1 2">
    <name type="scientific">Candidatus Kuenenbacteria bacterium CG10_big_fil_rev_8_21_14_0_10_36_11</name>
    <dbReference type="NCBI Taxonomy" id="1974618"/>
    <lineage>
        <taxon>Bacteria</taxon>
        <taxon>Candidatus Kueneniibacteriota</taxon>
    </lineage>
</organism>
<dbReference type="AlphaFoldDB" id="A0A2M6WBI5"/>
<accession>A0A2M6WBI5</accession>
<sequence length="270" mass="31296">MDIILNKPLKELKYSYIKHNIKAVSFDIDGVILPTGTFLRENMAGTKLEMKTHKLSAKMVKMIKQLKKYVWINFSSGRTLLYLQDILGDILWDRVSLSAENGNFILINGKVEQIFTYNEKYFQKITNIREDLKKLKMRYPSNVFGFEPKQLIICVYTNKQMPEIEKIVRKNDKEEELYCLWTNEGYDIGHKSTNKVNALRFLAKRLKIKSSQIITTGNNLNDREILEYGIGVTVDPQRVNGKYAILKKKGVLGGEILAEYLLKAYRTVIV</sequence>
<evidence type="ECO:0000313" key="1">
    <source>
        <dbReference type="EMBL" id="PIT90147.1"/>
    </source>
</evidence>
<dbReference type="Pfam" id="PF08282">
    <property type="entry name" value="Hydrolase_3"/>
    <property type="match status" value="1"/>
</dbReference>
<dbReference type="SUPFAM" id="SSF56784">
    <property type="entry name" value="HAD-like"/>
    <property type="match status" value="1"/>
</dbReference>
<dbReference type="PANTHER" id="PTHR10000">
    <property type="entry name" value="PHOSPHOSERINE PHOSPHATASE"/>
    <property type="match status" value="1"/>
</dbReference>
<dbReference type="GO" id="GO:0005829">
    <property type="term" value="C:cytosol"/>
    <property type="evidence" value="ECO:0007669"/>
    <property type="project" value="TreeGrafter"/>
</dbReference>
<reference evidence="2" key="1">
    <citation type="submission" date="2017-09" db="EMBL/GenBank/DDBJ databases">
        <title>Depth-based differentiation of microbial function through sediment-hosted aquifers and enrichment of novel symbionts in the deep terrestrial subsurface.</title>
        <authorList>
            <person name="Probst A.J."/>
            <person name="Ladd B."/>
            <person name="Jarett J.K."/>
            <person name="Geller-Mcgrath D.E."/>
            <person name="Sieber C.M.K."/>
            <person name="Emerson J.B."/>
            <person name="Anantharaman K."/>
            <person name="Thomas B.C."/>
            <person name="Malmstrom R."/>
            <person name="Stieglmeier M."/>
            <person name="Klingl A."/>
            <person name="Woyke T."/>
            <person name="Ryan C.M."/>
            <person name="Banfield J.F."/>
        </authorList>
    </citation>
    <scope>NUCLEOTIDE SEQUENCE [LARGE SCALE GENOMIC DNA]</scope>
</reference>
<dbReference type="PANTHER" id="PTHR10000:SF8">
    <property type="entry name" value="HAD SUPERFAMILY HYDROLASE-LIKE, TYPE 3"/>
    <property type="match status" value="1"/>
</dbReference>
<dbReference type="Gene3D" id="3.40.50.1000">
    <property type="entry name" value="HAD superfamily/HAD-like"/>
    <property type="match status" value="2"/>
</dbReference>
<proteinExistence type="predicted"/>
<dbReference type="InterPro" id="IPR036412">
    <property type="entry name" value="HAD-like_sf"/>
</dbReference>
<dbReference type="EMBL" id="PFBP01000002">
    <property type="protein sequence ID" value="PIT90147.1"/>
    <property type="molecule type" value="Genomic_DNA"/>
</dbReference>
<dbReference type="GO" id="GO:0016791">
    <property type="term" value="F:phosphatase activity"/>
    <property type="evidence" value="ECO:0007669"/>
    <property type="project" value="TreeGrafter"/>
</dbReference>
<evidence type="ECO:0008006" key="3">
    <source>
        <dbReference type="Google" id="ProtNLM"/>
    </source>
</evidence>
<dbReference type="GO" id="GO:0000287">
    <property type="term" value="F:magnesium ion binding"/>
    <property type="evidence" value="ECO:0007669"/>
    <property type="project" value="TreeGrafter"/>
</dbReference>
<name>A0A2M6WBI5_9BACT</name>
<gene>
    <name evidence="1" type="ORF">COU23_00100</name>
</gene>